<dbReference type="STRING" id="2082308.A0A2K1QHF2"/>
<dbReference type="InterPro" id="IPR027484">
    <property type="entry name" value="PInositol-4-P-5-kinase_N"/>
</dbReference>
<accession>A0A2K1QHF2</accession>
<dbReference type="InterPro" id="IPR027483">
    <property type="entry name" value="PInositol-4-P-4/5-kinase_C_sf"/>
</dbReference>
<evidence type="ECO:0000313" key="4">
    <source>
        <dbReference type="Proteomes" id="UP000243797"/>
    </source>
</evidence>
<dbReference type="PANTHER" id="PTHR23086:SF126">
    <property type="entry name" value="PIPK DOMAIN-CONTAINING PROTEIN"/>
    <property type="match status" value="1"/>
</dbReference>
<dbReference type="GO" id="GO:0005524">
    <property type="term" value="F:ATP binding"/>
    <property type="evidence" value="ECO:0007669"/>
    <property type="project" value="UniProtKB-UniRule"/>
</dbReference>
<dbReference type="SMART" id="SM00330">
    <property type="entry name" value="PIPKc"/>
    <property type="match status" value="1"/>
</dbReference>
<keyword evidence="1" id="KW-0547">Nucleotide-binding</keyword>
<dbReference type="PROSITE" id="PS51455">
    <property type="entry name" value="PIPK"/>
    <property type="match status" value="1"/>
</dbReference>
<dbReference type="InterPro" id="IPR002498">
    <property type="entry name" value="PInositol-4-P-4/5-kinase_core"/>
</dbReference>
<proteinExistence type="predicted"/>
<dbReference type="Gene3D" id="3.30.810.10">
    <property type="entry name" value="2-Layer Sandwich"/>
    <property type="match status" value="1"/>
</dbReference>
<reference evidence="3 4" key="1">
    <citation type="submission" date="2017-06" db="EMBL/GenBank/DDBJ databases">
        <title>Draft genome sequence of a variant of Elsinoe murrayae.</title>
        <authorList>
            <person name="Cheng Q."/>
        </authorList>
    </citation>
    <scope>NUCLEOTIDE SEQUENCE [LARGE SCALE GENOMIC DNA]</scope>
    <source>
        <strain evidence="3 4">CQ-2017a</strain>
    </source>
</reference>
<dbReference type="GO" id="GO:0016308">
    <property type="term" value="F:1-phosphatidylinositol-4-phosphate 5-kinase activity"/>
    <property type="evidence" value="ECO:0007669"/>
    <property type="project" value="TreeGrafter"/>
</dbReference>
<dbReference type="OrthoDB" id="70770at2759"/>
<dbReference type="Pfam" id="PF01504">
    <property type="entry name" value="PIP5K"/>
    <property type="match status" value="1"/>
</dbReference>
<dbReference type="SUPFAM" id="SSF56104">
    <property type="entry name" value="SAICAR synthase-like"/>
    <property type="match status" value="1"/>
</dbReference>
<organism evidence="3 4">
    <name type="scientific">Sphaceloma murrayae</name>
    <dbReference type="NCBI Taxonomy" id="2082308"/>
    <lineage>
        <taxon>Eukaryota</taxon>
        <taxon>Fungi</taxon>
        <taxon>Dikarya</taxon>
        <taxon>Ascomycota</taxon>
        <taxon>Pezizomycotina</taxon>
        <taxon>Dothideomycetes</taxon>
        <taxon>Dothideomycetidae</taxon>
        <taxon>Myriangiales</taxon>
        <taxon>Elsinoaceae</taxon>
        <taxon>Sphaceloma</taxon>
    </lineage>
</organism>
<dbReference type="EMBL" id="NKHZ01000085">
    <property type="protein sequence ID" value="PNS14586.1"/>
    <property type="molecule type" value="Genomic_DNA"/>
</dbReference>
<sequence length="365" mass="41871">MARQKAIAKCVVRGITKYNSPEGRQRRSVFRRTVAAVAAFFALYQVPLDTVRAEDFTKLRQEVWRIHEEEYLESFQVTDGVKKDGESLRAMSDMGYSGSTFFSTRDQAYLVKSIPRHFEHSFFRDDFLAPYLEYMTKYQDSALIRICDLLAASQHAIGITLGLAPSHHIVMENILHGQADHKQETDPEWQSFDLKPQSYFFPERDIADGRLTSEATKSRLADDFPDKIILDEHQSADFLGILERDTKLLQDCNAVDYSLFLVRIKIKDRDPFEDPAIVPAGAPFTPPAPPSWRTGIVSPDGKHVFRAAILDFFWAKHKMQPKLMTGLIKAWNLIDRQGPMSITTTAEEYRTRFLSMVKELIEIKK</sequence>
<protein>
    <recommendedName>
        <fullName evidence="2">PIPK domain-containing protein</fullName>
    </recommendedName>
</protein>
<keyword evidence="4" id="KW-1185">Reference proteome</keyword>
<dbReference type="AlphaFoldDB" id="A0A2K1QHF2"/>
<dbReference type="Proteomes" id="UP000243797">
    <property type="component" value="Unassembled WGS sequence"/>
</dbReference>
<dbReference type="InterPro" id="IPR023610">
    <property type="entry name" value="PInositol-4/5-P-5/4-kinase"/>
</dbReference>
<feature type="domain" description="PIPK" evidence="2">
    <location>
        <begin position="1"/>
        <end position="361"/>
    </location>
</feature>
<evidence type="ECO:0000256" key="1">
    <source>
        <dbReference type="PROSITE-ProRule" id="PRU00781"/>
    </source>
</evidence>
<dbReference type="Gene3D" id="3.30.800.10">
    <property type="entry name" value="Phosphatidylinositol Phosphate Kinase II Beta"/>
    <property type="match status" value="1"/>
</dbReference>
<name>A0A2K1QHF2_9PEZI</name>
<keyword evidence="1" id="KW-0067">ATP-binding</keyword>
<gene>
    <name evidence="3" type="ORF">CAC42_2643</name>
</gene>
<comment type="caution">
    <text evidence="3">The sequence shown here is derived from an EMBL/GenBank/DDBJ whole genome shotgun (WGS) entry which is preliminary data.</text>
</comment>
<evidence type="ECO:0000313" key="3">
    <source>
        <dbReference type="EMBL" id="PNS14586.1"/>
    </source>
</evidence>
<keyword evidence="1" id="KW-0808">Transferase</keyword>
<evidence type="ECO:0000259" key="2">
    <source>
        <dbReference type="PROSITE" id="PS51455"/>
    </source>
</evidence>
<keyword evidence="1" id="KW-0418">Kinase</keyword>
<dbReference type="PANTHER" id="PTHR23086">
    <property type="entry name" value="PHOSPHATIDYLINOSITOL-4-PHOSPHATE 5-KINASE"/>
    <property type="match status" value="1"/>
</dbReference>
<dbReference type="GO" id="GO:0046854">
    <property type="term" value="P:phosphatidylinositol phosphate biosynthetic process"/>
    <property type="evidence" value="ECO:0007669"/>
    <property type="project" value="TreeGrafter"/>
</dbReference>
<dbReference type="InParanoid" id="A0A2K1QHF2"/>
<dbReference type="GO" id="GO:0005886">
    <property type="term" value="C:plasma membrane"/>
    <property type="evidence" value="ECO:0007669"/>
    <property type="project" value="TreeGrafter"/>
</dbReference>